<keyword evidence="2" id="KW-1185">Reference proteome</keyword>
<protein>
    <submittedName>
        <fullName evidence="1">Uncharacterized protein</fullName>
    </submittedName>
</protein>
<proteinExistence type="predicted"/>
<dbReference type="InParanoid" id="A0A168MG83"/>
<evidence type="ECO:0000313" key="1">
    <source>
        <dbReference type="EMBL" id="SAL98461.1"/>
    </source>
</evidence>
<dbReference type="AlphaFoldDB" id="A0A168MG83"/>
<evidence type="ECO:0000313" key="2">
    <source>
        <dbReference type="Proteomes" id="UP000078561"/>
    </source>
</evidence>
<dbReference type="EMBL" id="LT552109">
    <property type="protein sequence ID" value="SAL98461.1"/>
    <property type="molecule type" value="Genomic_DNA"/>
</dbReference>
<organism evidence="1">
    <name type="scientific">Absidia glauca</name>
    <name type="common">Pin mould</name>
    <dbReference type="NCBI Taxonomy" id="4829"/>
    <lineage>
        <taxon>Eukaryota</taxon>
        <taxon>Fungi</taxon>
        <taxon>Fungi incertae sedis</taxon>
        <taxon>Mucoromycota</taxon>
        <taxon>Mucoromycotina</taxon>
        <taxon>Mucoromycetes</taxon>
        <taxon>Mucorales</taxon>
        <taxon>Cunninghamellaceae</taxon>
        <taxon>Absidia</taxon>
    </lineage>
</organism>
<gene>
    <name evidence="1" type="primary">ABSGL_03998.1 scaffold 4782</name>
</gene>
<sequence>MFSVIPVPKPYTKCMSVMSRCQGANVCCHSVESTKKKGATMQKVNVSHGKTKMDKTVRRRQVIRGEVPCQWKEKSDQKRRRSKEKGFDGNAILCGQNRSLQISRAAFYFGQLRWTCPLAPLDDINSALN</sequence>
<name>A0A168MG83_ABSGL</name>
<dbReference type="Proteomes" id="UP000078561">
    <property type="component" value="Unassembled WGS sequence"/>
</dbReference>
<accession>A0A168MG83</accession>
<reference evidence="1" key="1">
    <citation type="submission" date="2016-04" db="EMBL/GenBank/DDBJ databases">
        <authorList>
            <person name="Evans L.H."/>
            <person name="Alamgir A."/>
            <person name="Owens N."/>
            <person name="Weber N.D."/>
            <person name="Virtaneva K."/>
            <person name="Barbian K."/>
            <person name="Babar A."/>
            <person name="Rosenke K."/>
        </authorList>
    </citation>
    <scope>NUCLEOTIDE SEQUENCE [LARGE SCALE GENOMIC DNA]</scope>
    <source>
        <strain evidence="1">CBS 101.48</strain>
    </source>
</reference>